<feature type="transmembrane region" description="Helical" evidence="1">
    <location>
        <begin position="12"/>
        <end position="31"/>
    </location>
</feature>
<evidence type="ECO:0000313" key="3">
    <source>
        <dbReference type="Proteomes" id="UP000215027"/>
    </source>
</evidence>
<keyword evidence="1" id="KW-0472">Membrane</keyword>
<dbReference type="EMBL" id="LN890655">
    <property type="protein sequence ID" value="CUS02488.1"/>
    <property type="molecule type" value="Genomic_DNA"/>
</dbReference>
<organism evidence="2 3">
    <name type="scientific">Candidatus Promineifilum breve</name>
    <dbReference type="NCBI Taxonomy" id="1806508"/>
    <lineage>
        <taxon>Bacteria</taxon>
        <taxon>Bacillati</taxon>
        <taxon>Chloroflexota</taxon>
        <taxon>Ardenticatenia</taxon>
        <taxon>Candidatus Promineifilales</taxon>
        <taxon>Candidatus Promineifilaceae</taxon>
        <taxon>Candidatus Promineifilum</taxon>
    </lineage>
</organism>
<proteinExistence type="predicted"/>
<protein>
    <submittedName>
        <fullName evidence="2">Uncharacterized protein</fullName>
    </submittedName>
</protein>
<accession>A0A160T137</accession>
<dbReference type="Proteomes" id="UP000215027">
    <property type="component" value="Chromosome I"/>
</dbReference>
<keyword evidence="3" id="KW-1185">Reference proteome</keyword>
<dbReference type="KEGG" id="pbf:CFX0092_A0621"/>
<dbReference type="AlphaFoldDB" id="A0A160T137"/>
<evidence type="ECO:0000256" key="1">
    <source>
        <dbReference type="SAM" id="Phobius"/>
    </source>
</evidence>
<keyword evidence="1" id="KW-1133">Transmembrane helix</keyword>
<reference evidence="2" key="1">
    <citation type="submission" date="2016-01" db="EMBL/GenBank/DDBJ databases">
        <authorList>
            <person name="Mcilroy J.S."/>
            <person name="Karst M S."/>
            <person name="Albertsen M."/>
        </authorList>
    </citation>
    <scope>NUCLEOTIDE SEQUENCE</scope>
    <source>
        <strain evidence="2">Cfx-K</strain>
    </source>
</reference>
<sequence length="200" mass="21482">MEQPQQPNRLRRFVRASIFLLALLALGLLFVDDLRPGGGDPPAARLLPDLPAYRQVEGQTITTYIGALSEGAALLAGQPQLALTVGTLDGVIDCYQEVGGVRARVYSHAERPLEAGLVAIVDEVRINDPDNLFRCVTPAALSLEGAEEMVIEPCAAAFTLVNEDGTFYVVYAASTYTTCRDFCTALEDCAVHTAEELPLG</sequence>
<gene>
    <name evidence="2" type="ORF">CFX0092_A0621</name>
</gene>
<evidence type="ECO:0000313" key="2">
    <source>
        <dbReference type="EMBL" id="CUS02488.1"/>
    </source>
</evidence>
<dbReference type="RefSeq" id="WP_095042105.1">
    <property type="nucleotide sequence ID" value="NZ_LN890655.1"/>
</dbReference>
<keyword evidence="1" id="KW-0812">Transmembrane</keyword>
<name>A0A160T137_9CHLR</name>